<dbReference type="GO" id="GO:0006811">
    <property type="term" value="P:monoatomic ion transport"/>
    <property type="evidence" value="ECO:0007669"/>
    <property type="project" value="UniProtKB-KW"/>
</dbReference>
<evidence type="ECO:0000256" key="6">
    <source>
        <dbReference type="ARBA" id="ARBA00022989"/>
    </source>
</evidence>
<protein>
    <recommendedName>
        <fullName evidence="9">Multidrug-efflux transporter</fullName>
    </recommendedName>
</protein>
<feature type="transmembrane region" description="Helical" evidence="10">
    <location>
        <begin position="195"/>
        <end position="215"/>
    </location>
</feature>
<dbReference type="AlphaFoldDB" id="A0A562KF85"/>
<keyword evidence="12" id="KW-1185">Reference proteome</keyword>
<dbReference type="GO" id="GO:0042910">
    <property type="term" value="F:xenobiotic transmembrane transporter activity"/>
    <property type="evidence" value="ECO:0007669"/>
    <property type="project" value="InterPro"/>
</dbReference>
<reference evidence="11 12" key="1">
    <citation type="journal article" date="2015" name="Stand. Genomic Sci.">
        <title>Genomic Encyclopedia of Bacterial and Archaeal Type Strains, Phase III: the genomes of soil and plant-associated and newly described type strains.</title>
        <authorList>
            <person name="Whitman W.B."/>
            <person name="Woyke T."/>
            <person name="Klenk H.P."/>
            <person name="Zhou Y."/>
            <person name="Lilburn T.G."/>
            <person name="Beck B.J."/>
            <person name="De Vos P."/>
            <person name="Vandamme P."/>
            <person name="Eisen J.A."/>
            <person name="Garrity G."/>
            <person name="Hugenholtz P."/>
            <person name="Kyrpides N.C."/>
        </authorList>
    </citation>
    <scope>NUCLEOTIDE SEQUENCE [LARGE SCALE GENOMIC DNA]</scope>
    <source>
        <strain evidence="11 12">CGMCC 1.6844</strain>
    </source>
</reference>
<comment type="subcellular location">
    <subcellularLocation>
        <location evidence="1">Cell membrane</location>
        <topology evidence="1">Multi-pass membrane protein</topology>
    </subcellularLocation>
</comment>
<dbReference type="Proteomes" id="UP000315312">
    <property type="component" value="Unassembled WGS sequence"/>
</dbReference>
<feature type="transmembrane region" description="Helical" evidence="10">
    <location>
        <begin position="166"/>
        <end position="189"/>
    </location>
</feature>
<feature type="transmembrane region" description="Helical" evidence="10">
    <location>
        <begin position="59"/>
        <end position="80"/>
    </location>
</feature>
<dbReference type="PANTHER" id="PTHR43298:SF2">
    <property type="entry name" value="FMN_FAD EXPORTER YEEO-RELATED"/>
    <property type="match status" value="1"/>
</dbReference>
<name>A0A562KF85_9FLAO</name>
<comment type="caution">
    <text evidence="11">The sequence shown here is derived from an EMBL/GenBank/DDBJ whole genome shotgun (WGS) entry which is preliminary data.</text>
</comment>
<keyword evidence="5 10" id="KW-0812">Transmembrane</keyword>
<feature type="transmembrane region" description="Helical" evidence="10">
    <location>
        <begin position="325"/>
        <end position="347"/>
    </location>
</feature>
<dbReference type="NCBIfam" id="TIGR00797">
    <property type="entry name" value="matE"/>
    <property type="match status" value="1"/>
</dbReference>
<organism evidence="11 12">
    <name type="scientific">Flavobacterium cheniae</name>
    <dbReference type="NCBI Taxonomy" id="295428"/>
    <lineage>
        <taxon>Bacteria</taxon>
        <taxon>Pseudomonadati</taxon>
        <taxon>Bacteroidota</taxon>
        <taxon>Flavobacteriia</taxon>
        <taxon>Flavobacteriales</taxon>
        <taxon>Flavobacteriaceae</taxon>
        <taxon>Flavobacterium</taxon>
    </lineage>
</organism>
<dbReference type="GO" id="GO:0015297">
    <property type="term" value="F:antiporter activity"/>
    <property type="evidence" value="ECO:0007669"/>
    <property type="project" value="UniProtKB-KW"/>
</dbReference>
<feature type="transmembrane region" description="Helical" evidence="10">
    <location>
        <begin position="430"/>
        <end position="450"/>
    </location>
</feature>
<feature type="transmembrane region" description="Helical" evidence="10">
    <location>
        <begin position="367"/>
        <end position="393"/>
    </location>
</feature>
<gene>
    <name evidence="11" type="ORF">IP97_01873</name>
</gene>
<evidence type="ECO:0000256" key="4">
    <source>
        <dbReference type="ARBA" id="ARBA00022475"/>
    </source>
</evidence>
<evidence type="ECO:0000256" key="7">
    <source>
        <dbReference type="ARBA" id="ARBA00023065"/>
    </source>
</evidence>
<dbReference type="InterPro" id="IPR050222">
    <property type="entry name" value="MATE_MdtK"/>
</dbReference>
<dbReference type="PIRSF" id="PIRSF006603">
    <property type="entry name" value="DinF"/>
    <property type="match status" value="1"/>
</dbReference>
<dbReference type="InterPro" id="IPR002528">
    <property type="entry name" value="MATE_fam"/>
</dbReference>
<evidence type="ECO:0000256" key="1">
    <source>
        <dbReference type="ARBA" id="ARBA00004651"/>
    </source>
</evidence>
<evidence type="ECO:0000256" key="3">
    <source>
        <dbReference type="ARBA" id="ARBA00022449"/>
    </source>
</evidence>
<keyword evidence="8 10" id="KW-0472">Membrane</keyword>
<evidence type="ECO:0000313" key="11">
    <source>
        <dbReference type="EMBL" id="TWH93925.1"/>
    </source>
</evidence>
<evidence type="ECO:0000256" key="8">
    <source>
        <dbReference type="ARBA" id="ARBA00023136"/>
    </source>
</evidence>
<dbReference type="PANTHER" id="PTHR43298">
    <property type="entry name" value="MULTIDRUG RESISTANCE PROTEIN NORM-RELATED"/>
    <property type="match status" value="1"/>
</dbReference>
<evidence type="ECO:0000256" key="5">
    <source>
        <dbReference type="ARBA" id="ARBA00022692"/>
    </source>
</evidence>
<feature type="transmembrane region" description="Helical" evidence="10">
    <location>
        <begin position="283"/>
        <end position="304"/>
    </location>
</feature>
<feature type="transmembrane region" description="Helical" evidence="10">
    <location>
        <begin position="405"/>
        <end position="424"/>
    </location>
</feature>
<evidence type="ECO:0000256" key="9">
    <source>
        <dbReference type="ARBA" id="ARBA00031636"/>
    </source>
</evidence>
<dbReference type="Pfam" id="PF01554">
    <property type="entry name" value="MatE"/>
    <property type="match status" value="2"/>
</dbReference>
<feature type="transmembrane region" description="Helical" evidence="10">
    <location>
        <begin position="21"/>
        <end position="39"/>
    </location>
</feature>
<dbReference type="CDD" id="cd13131">
    <property type="entry name" value="MATE_NorM_like"/>
    <property type="match status" value="1"/>
</dbReference>
<keyword evidence="7" id="KW-0406">Ion transport</keyword>
<feature type="transmembrane region" description="Helical" evidence="10">
    <location>
        <begin position="100"/>
        <end position="117"/>
    </location>
</feature>
<dbReference type="GO" id="GO:0005886">
    <property type="term" value="C:plasma membrane"/>
    <property type="evidence" value="ECO:0007669"/>
    <property type="project" value="UniProtKB-SubCell"/>
</dbReference>
<accession>A0A562KF85</accession>
<evidence type="ECO:0000256" key="10">
    <source>
        <dbReference type="SAM" id="Phobius"/>
    </source>
</evidence>
<feature type="transmembrane region" description="Helical" evidence="10">
    <location>
        <begin position="256"/>
        <end position="277"/>
    </location>
</feature>
<keyword evidence="6 10" id="KW-1133">Transmembrane helix</keyword>
<evidence type="ECO:0000256" key="2">
    <source>
        <dbReference type="ARBA" id="ARBA00022448"/>
    </source>
</evidence>
<evidence type="ECO:0000313" key="12">
    <source>
        <dbReference type="Proteomes" id="UP000315312"/>
    </source>
</evidence>
<feature type="transmembrane region" description="Helical" evidence="10">
    <location>
        <begin position="137"/>
        <end position="154"/>
    </location>
</feature>
<dbReference type="EMBL" id="VLKM01000007">
    <property type="protein sequence ID" value="TWH93925.1"/>
    <property type="molecule type" value="Genomic_DNA"/>
</dbReference>
<keyword evidence="3" id="KW-0050">Antiport</keyword>
<dbReference type="InterPro" id="IPR048279">
    <property type="entry name" value="MdtK-like"/>
</dbReference>
<keyword evidence="4" id="KW-1003">Cell membrane</keyword>
<sequence>MLKIAKMTFSDYSKEFSYNLKLAYPIILGMLGHTVVGIVDNIMVGKLGPTELAAVSLGNSFVFIAMSLGIGFSTAITPLVAESDGKNDVAGGRSAFHHGLYLCTILGVALFTLIFFSKPLIAYMGQPEAVVEMAKPYLDIVGFSLIPLIMYQAYKQFADGLSETKYSMWATIIGNLTNVVINYFLIYGIWIFPKWGIVGAAVGTIVSRFVMLGYMHYIMNLKPKFHPYFKGFSLKEIKKEVNQKIIKIGMPSAMQMFFEVALFTGAIWLCGMIGTTSQAANQIALSLASLTFMFAMGLSVTAMIRIGNQKGLNDYVTLRKVAISIFLLAVVIEIVFALLFVALHTTLPYIFVDINDAKNLTENLEVIAISANLLLVAAVFQISDGLQVVVLGALRGLQDAKIPMYITFVAYWVIGFPISIYLGLETELKAVGVWIGLLAGLTAAAIFLYIRFNYLTKKLVQVQAQEQVQLQ</sequence>
<proteinExistence type="predicted"/>
<keyword evidence="2" id="KW-0813">Transport</keyword>